<dbReference type="InterPro" id="IPR003650">
    <property type="entry name" value="Orange_dom"/>
</dbReference>
<keyword evidence="3" id="KW-0805">Transcription regulation</keyword>
<sequence length="130" mass="14753">MRRDHINSSIKQLKSLLGPELLKQSTDSKQEKANILEVTVCFLRQQHQPVNSTSCSTAVSEGYSRCAQEIVNFLSHCEVKTQSQRRHFQNLQPSSDQNRSQNVLPHLSSPAHLTNSKEETPASSALWRPW</sequence>
<dbReference type="SUPFAM" id="SSF47459">
    <property type="entry name" value="HLH, helix-loop-helix DNA-binding domain"/>
    <property type="match status" value="1"/>
</dbReference>
<reference evidence="9" key="1">
    <citation type="journal article" date="2023" name="Science">
        <title>Genome structures resolve the early diversification of teleost fishes.</title>
        <authorList>
            <person name="Parey E."/>
            <person name="Louis A."/>
            <person name="Montfort J."/>
            <person name="Bouchez O."/>
            <person name="Roques C."/>
            <person name="Iampietro C."/>
            <person name="Lluch J."/>
            <person name="Castinel A."/>
            <person name="Donnadieu C."/>
            <person name="Desvignes T."/>
            <person name="Floi Bucao C."/>
            <person name="Jouanno E."/>
            <person name="Wen M."/>
            <person name="Mejri S."/>
            <person name="Dirks R."/>
            <person name="Jansen H."/>
            <person name="Henkel C."/>
            <person name="Chen W.J."/>
            <person name="Zahm M."/>
            <person name="Cabau C."/>
            <person name="Klopp C."/>
            <person name="Thompson A.W."/>
            <person name="Robinson-Rechavi M."/>
            <person name="Braasch I."/>
            <person name="Lecointre G."/>
            <person name="Bobe J."/>
            <person name="Postlethwait J.H."/>
            <person name="Berthelot C."/>
            <person name="Roest Crollius H."/>
            <person name="Guiguen Y."/>
        </authorList>
    </citation>
    <scope>NUCLEOTIDE SEQUENCE</scope>
    <source>
        <strain evidence="9">NC1722</strain>
    </source>
</reference>
<dbReference type="PROSITE" id="PS51054">
    <property type="entry name" value="ORANGE"/>
    <property type="match status" value="1"/>
</dbReference>
<dbReference type="PANTHER" id="PTHR10985">
    <property type="entry name" value="BASIC HELIX-LOOP-HELIX TRANSCRIPTION FACTOR, HES-RELATED"/>
    <property type="match status" value="1"/>
</dbReference>
<dbReference type="InterPro" id="IPR050370">
    <property type="entry name" value="HES_HEY"/>
</dbReference>
<name>A0AAD7R9K7_9TELE</name>
<evidence type="ECO:0000256" key="4">
    <source>
        <dbReference type="ARBA" id="ARBA00023163"/>
    </source>
</evidence>
<dbReference type="InterPro" id="IPR011598">
    <property type="entry name" value="bHLH_dom"/>
</dbReference>
<keyword evidence="5" id="KW-0539">Nucleus</keyword>
<keyword evidence="2" id="KW-0678">Repressor</keyword>
<evidence type="ECO:0000256" key="2">
    <source>
        <dbReference type="ARBA" id="ARBA00022491"/>
    </source>
</evidence>
<dbReference type="GO" id="GO:0006355">
    <property type="term" value="P:regulation of DNA-templated transcription"/>
    <property type="evidence" value="ECO:0007669"/>
    <property type="project" value="InterPro"/>
</dbReference>
<feature type="region of interest" description="Disordered" evidence="6">
    <location>
        <begin position="85"/>
        <end position="130"/>
    </location>
</feature>
<dbReference type="PROSITE" id="PS50888">
    <property type="entry name" value="BHLH"/>
    <property type="match status" value="1"/>
</dbReference>
<feature type="domain" description="Orange" evidence="8">
    <location>
        <begin position="60"/>
        <end position="91"/>
    </location>
</feature>
<organism evidence="9 10">
    <name type="scientific">Aldrovandia affinis</name>
    <dbReference type="NCBI Taxonomy" id="143900"/>
    <lineage>
        <taxon>Eukaryota</taxon>
        <taxon>Metazoa</taxon>
        <taxon>Chordata</taxon>
        <taxon>Craniata</taxon>
        <taxon>Vertebrata</taxon>
        <taxon>Euteleostomi</taxon>
        <taxon>Actinopterygii</taxon>
        <taxon>Neopterygii</taxon>
        <taxon>Teleostei</taxon>
        <taxon>Notacanthiformes</taxon>
        <taxon>Halosauridae</taxon>
        <taxon>Aldrovandia</taxon>
    </lineage>
</organism>
<dbReference type="Gene3D" id="4.10.280.10">
    <property type="entry name" value="Helix-loop-helix DNA-binding domain"/>
    <property type="match status" value="1"/>
</dbReference>
<evidence type="ECO:0000313" key="9">
    <source>
        <dbReference type="EMBL" id="KAJ8372060.1"/>
    </source>
</evidence>
<proteinExistence type="predicted"/>
<dbReference type="AlphaFoldDB" id="A0AAD7R9K7"/>
<feature type="compositionally biased region" description="Polar residues" evidence="6">
    <location>
        <begin position="89"/>
        <end position="103"/>
    </location>
</feature>
<evidence type="ECO:0000313" key="10">
    <source>
        <dbReference type="Proteomes" id="UP001221898"/>
    </source>
</evidence>
<dbReference type="InterPro" id="IPR036638">
    <property type="entry name" value="HLH_DNA-bd_sf"/>
</dbReference>
<dbReference type="Pfam" id="PF00010">
    <property type="entry name" value="HLH"/>
    <property type="match status" value="1"/>
</dbReference>
<evidence type="ECO:0000256" key="5">
    <source>
        <dbReference type="ARBA" id="ARBA00023242"/>
    </source>
</evidence>
<dbReference type="GO" id="GO:0003677">
    <property type="term" value="F:DNA binding"/>
    <property type="evidence" value="ECO:0007669"/>
    <property type="project" value="InterPro"/>
</dbReference>
<dbReference type="GO" id="GO:0005634">
    <property type="term" value="C:nucleus"/>
    <property type="evidence" value="ECO:0007669"/>
    <property type="project" value="UniProtKB-SubCell"/>
</dbReference>
<dbReference type="GO" id="GO:0046983">
    <property type="term" value="F:protein dimerization activity"/>
    <property type="evidence" value="ECO:0007669"/>
    <property type="project" value="InterPro"/>
</dbReference>
<gene>
    <name evidence="9" type="ORF">AAFF_G00295230</name>
</gene>
<dbReference type="EMBL" id="JAINUG010000418">
    <property type="protein sequence ID" value="KAJ8372060.1"/>
    <property type="molecule type" value="Genomic_DNA"/>
</dbReference>
<evidence type="ECO:0000259" key="8">
    <source>
        <dbReference type="PROSITE" id="PS51054"/>
    </source>
</evidence>
<comment type="subcellular location">
    <subcellularLocation>
        <location evidence="1">Nucleus</location>
    </subcellularLocation>
</comment>
<feature type="domain" description="BHLH" evidence="7">
    <location>
        <begin position="1"/>
        <end position="46"/>
    </location>
</feature>
<evidence type="ECO:0000256" key="3">
    <source>
        <dbReference type="ARBA" id="ARBA00023015"/>
    </source>
</evidence>
<protein>
    <recommendedName>
        <fullName evidence="11">Transcription factor HES-5-like</fullName>
    </recommendedName>
</protein>
<dbReference type="Proteomes" id="UP001221898">
    <property type="component" value="Unassembled WGS sequence"/>
</dbReference>
<evidence type="ECO:0000256" key="1">
    <source>
        <dbReference type="ARBA" id="ARBA00004123"/>
    </source>
</evidence>
<accession>A0AAD7R9K7</accession>
<comment type="caution">
    <text evidence="9">The sequence shown here is derived from an EMBL/GenBank/DDBJ whole genome shotgun (WGS) entry which is preliminary data.</text>
</comment>
<keyword evidence="4" id="KW-0804">Transcription</keyword>
<evidence type="ECO:0000256" key="6">
    <source>
        <dbReference type="SAM" id="MobiDB-lite"/>
    </source>
</evidence>
<evidence type="ECO:0008006" key="11">
    <source>
        <dbReference type="Google" id="ProtNLM"/>
    </source>
</evidence>
<evidence type="ECO:0000259" key="7">
    <source>
        <dbReference type="PROSITE" id="PS50888"/>
    </source>
</evidence>
<keyword evidence="10" id="KW-1185">Reference proteome</keyword>